<evidence type="ECO:0000313" key="6">
    <source>
        <dbReference type="Proteomes" id="UP001213015"/>
    </source>
</evidence>
<organism evidence="5 6">
    <name type="scientific">Lactobacillus mulieris</name>
    <dbReference type="NCBI Taxonomy" id="2508708"/>
    <lineage>
        <taxon>Bacteria</taxon>
        <taxon>Bacillati</taxon>
        <taxon>Bacillota</taxon>
        <taxon>Bacilli</taxon>
        <taxon>Lactobacillales</taxon>
        <taxon>Lactobacillaceae</taxon>
        <taxon>Lactobacillus</taxon>
    </lineage>
</organism>
<dbReference type="Gene3D" id="4.10.80.30">
    <property type="entry name" value="DNA polymerase, domain 6"/>
    <property type="match status" value="1"/>
</dbReference>
<dbReference type="InterPro" id="IPR051056">
    <property type="entry name" value="Glycosyl_Hydrolase_73"/>
</dbReference>
<feature type="chain" id="PRO_5044475006" evidence="3">
    <location>
        <begin position="22"/>
        <end position="606"/>
    </location>
</feature>
<keyword evidence="3" id="KW-0732">Signal</keyword>
<evidence type="ECO:0000256" key="2">
    <source>
        <dbReference type="ARBA" id="ARBA00022801"/>
    </source>
</evidence>
<proteinExistence type="inferred from homology"/>
<evidence type="ECO:0000313" key="5">
    <source>
        <dbReference type="EMBL" id="MCZ3845348.1"/>
    </source>
</evidence>
<evidence type="ECO:0000256" key="1">
    <source>
        <dbReference type="ARBA" id="ARBA00010266"/>
    </source>
</evidence>
<dbReference type="Pfam" id="PF03217">
    <property type="entry name" value="SlpA"/>
    <property type="match status" value="3"/>
</dbReference>
<comment type="similarity">
    <text evidence="1">Belongs to the glycosyl hydrolase 73 family.</text>
</comment>
<sequence length="606" mass="65912">MKTKKITGVATAALLASVAVPVTNNLANIETSYTVKAATKEQAFLNTAVPNAEVASARYGTYTSVMLAQAILESGWGVSSLATQANNLFGMKGSYNGQSYYADTAEWAAGTGYYNINAGFRKYPSWEASFEDNGYLLRTGTYGYSNRYRMAWVENAANYQVATQGLKDGGYATDPNYPRSLNNVIQYYGLNQYDPSIDNTTRVMKVTSNGTVYSGPASPNVVSATGSVTAGQVITVDKTITYKNGMSYMHTGNGWISGSLLAGGSSQSPVNEKPGTSSNSGSPIAKITYSSPVYVWEGPNKNITSRTLSVGSSWKIFGKTTVNGETWYNLGGNQWILAKYVYATGLSSVPTVNTSASTTTTAKTNSNTQSNFVSERTVKKVNYVPGYGIMLWKNPGSEMLGRYLSHGSRWQVYGYVTVNGNKWYNLGGNQWVDGRYLVDGNATVAGESKKATTATPSNFVSERTVKKVNYVPGYGIMLWKNPGSGMLGRYLAHGSRWQVYGYVTVNGNKWYNLGGNQWADGRYLVDDATKNNITSVENMSAVGQVNYVPGYGIMVWKNPGSGMLGRYLPHGSRWRVFKKATLANGTTWYNLGGDQWVDGQYLKLEN</sequence>
<dbReference type="PANTHER" id="PTHR33308:SF9">
    <property type="entry name" value="PEPTIDOGLYCAN HYDROLASE FLGJ"/>
    <property type="match status" value="1"/>
</dbReference>
<dbReference type="RefSeq" id="WP_006585955.1">
    <property type="nucleotide sequence ID" value="NZ_CABMGH010000049.1"/>
</dbReference>
<keyword evidence="2 5" id="KW-0378">Hydrolase</keyword>
<dbReference type="SMART" id="SM00047">
    <property type="entry name" value="LYZ2"/>
    <property type="match status" value="1"/>
</dbReference>
<dbReference type="PANTHER" id="PTHR33308">
    <property type="entry name" value="PEPTIDOGLYCAN HYDROLASE FLGJ"/>
    <property type="match status" value="1"/>
</dbReference>
<dbReference type="Pfam" id="PF01832">
    <property type="entry name" value="Glucosaminidase"/>
    <property type="match status" value="1"/>
</dbReference>
<dbReference type="EMBL" id="JAKHLF010000015">
    <property type="protein sequence ID" value="MCZ3845348.1"/>
    <property type="molecule type" value="Genomic_DNA"/>
</dbReference>
<dbReference type="InterPro" id="IPR002901">
    <property type="entry name" value="MGlyc_endo_b_GlcNAc-like_dom"/>
</dbReference>
<dbReference type="InterPro" id="IPR024968">
    <property type="entry name" value="SlpA_C_lactobacillus"/>
</dbReference>
<evidence type="ECO:0000259" key="4">
    <source>
        <dbReference type="SMART" id="SM00047"/>
    </source>
</evidence>
<dbReference type="GO" id="GO:0004040">
    <property type="term" value="F:amidase activity"/>
    <property type="evidence" value="ECO:0007669"/>
    <property type="project" value="InterPro"/>
</dbReference>
<reference evidence="5" key="1">
    <citation type="submission" date="2022-01" db="EMBL/GenBank/DDBJ databases">
        <title>VMRC isolate genome collection.</title>
        <authorList>
            <person name="France M."/>
            <person name="Rutt L."/>
            <person name="Humphrys M."/>
            <person name="Ravel J."/>
        </authorList>
    </citation>
    <scope>NUCLEOTIDE SEQUENCE</scope>
    <source>
        <strain evidence="5">C0127B5</strain>
    </source>
</reference>
<dbReference type="Gene3D" id="1.10.530.10">
    <property type="match status" value="1"/>
</dbReference>
<gene>
    <name evidence="5" type="ORF">L2422_07565</name>
</gene>
<evidence type="ECO:0000256" key="3">
    <source>
        <dbReference type="SAM" id="SignalP"/>
    </source>
</evidence>
<protein>
    <submittedName>
        <fullName evidence="5">Glycoside hydrolase family 73 protein</fullName>
    </submittedName>
</protein>
<comment type="caution">
    <text evidence="5">The sequence shown here is derived from an EMBL/GenBank/DDBJ whole genome shotgun (WGS) entry which is preliminary data.</text>
</comment>
<name>A0AAP3M507_9LACO</name>
<feature type="domain" description="Mannosyl-glycoprotein endo-beta-N-acetylglucosamidase-like" evidence="4">
    <location>
        <begin position="34"/>
        <end position="194"/>
    </location>
</feature>
<dbReference type="AlphaFoldDB" id="A0AAP3M507"/>
<accession>A0AAP3M507</accession>
<dbReference type="PRINTS" id="PR01002">
    <property type="entry name" value="FLGFLGJ"/>
</dbReference>
<dbReference type="Proteomes" id="UP001213015">
    <property type="component" value="Unassembled WGS sequence"/>
</dbReference>
<feature type="signal peptide" evidence="3">
    <location>
        <begin position="1"/>
        <end position="21"/>
    </location>
</feature>